<dbReference type="InterPro" id="IPR025669">
    <property type="entry name" value="AAA_dom"/>
</dbReference>
<dbReference type="SUPFAM" id="SSF52540">
    <property type="entry name" value="P-loop containing nucleoside triphosphate hydrolases"/>
    <property type="match status" value="1"/>
</dbReference>
<reference evidence="2 3" key="1">
    <citation type="submission" date="2022-01" db="EMBL/GenBank/DDBJ databases">
        <title>Whole genome-based taxonomy of the Shewanellaceae.</title>
        <authorList>
            <person name="Martin-Rodriguez A.J."/>
        </authorList>
    </citation>
    <scope>NUCLEOTIDE SEQUENCE [LARGE SCALE GENOMIC DNA]</scope>
    <source>
        <strain evidence="2 3">DSM 17177</strain>
    </source>
</reference>
<dbReference type="Pfam" id="PF13614">
    <property type="entry name" value="AAA_31"/>
    <property type="match status" value="1"/>
</dbReference>
<dbReference type="PANTHER" id="PTHR13696:SF69">
    <property type="entry name" value="PLASMID PARTITIONING PROTEIN-RELATED"/>
    <property type="match status" value="1"/>
</dbReference>
<dbReference type="CDD" id="cd02042">
    <property type="entry name" value="ParAB_family"/>
    <property type="match status" value="1"/>
</dbReference>
<dbReference type="InterPro" id="IPR027417">
    <property type="entry name" value="P-loop_NTPase"/>
</dbReference>
<sequence>MKIWTIANQKGGVGKTTTVASLAGALARRGKKVLVVDTDPHASLGYYLGMDQDELPGSLYSLFLDHHSLTLEKVLMQIVPTNVPQIELLPATMALATVDRNLGRHDGMGMILKRILSLIEHRYDVVLIDCPPVLGVLMVNALAASEHVIVPVQTEYLALKGLDRMVKTLLLMGRSKKMKYHFSVIPTLYDKKSHGAAKVLKQLMMDYREQIWPNVIPVDVKFKQASLAHLPISQFAYRSRGSRAYDRLLSFMLSQEKIHVKLER</sequence>
<comment type="caution">
    <text evidence="2">The sequence shown here is derived from an EMBL/GenBank/DDBJ whole genome shotgun (WGS) entry which is preliminary data.</text>
</comment>
<feature type="domain" description="AAA" evidence="1">
    <location>
        <begin position="1"/>
        <end position="175"/>
    </location>
</feature>
<organism evidence="2 3">
    <name type="scientific">Shewanella surugensis</name>
    <dbReference type="NCBI Taxonomy" id="212020"/>
    <lineage>
        <taxon>Bacteria</taxon>
        <taxon>Pseudomonadati</taxon>
        <taxon>Pseudomonadota</taxon>
        <taxon>Gammaproteobacteria</taxon>
        <taxon>Alteromonadales</taxon>
        <taxon>Shewanellaceae</taxon>
        <taxon>Shewanella</taxon>
    </lineage>
</organism>
<accession>A0ABT0L8I1</accession>
<dbReference type="Gene3D" id="3.40.50.300">
    <property type="entry name" value="P-loop containing nucleotide triphosphate hydrolases"/>
    <property type="match status" value="1"/>
</dbReference>
<proteinExistence type="predicted"/>
<evidence type="ECO:0000259" key="1">
    <source>
        <dbReference type="Pfam" id="PF13614"/>
    </source>
</evidence>
<dbReference type="PANTHER" id="PTHR13696">
    <property type="entry name" value="P-LOOP CONTAINING NUCLEOSIDE TRIPHOSPHATE HYDROLASE"/>
    <property type="match status" value="1"/>
</dbReference>
<keyword evidence="3" id="KW-1185">Reference proteome</keyword>
<name>A0ABT0L8I1_9GAMM</name>
<evidence type="ECO:0000313" key="2">
    <source>
        <dbReference type="EMBL" id="MCL1123864.1"/>
    </source>
</evidence>
<dbReference type="RefSeq" id="WP_248939148.1">
    <property type="nucleotide sequence ID" value="NZ_JAKIKS010000013.1"/>
</dbReference>
<dbReference type="InterPro" id="IPR050678">
    <property type="entry name" value="DNA_Partitioning_ATPase"/>
</dbReference>
<dbReference type="Proteomes" id="UP001203423">
    <property type="component" value="Unassembled WGS sequence"/>
</dbReference>
<dbReference type="EMBL" id="JAKIKS010000013">
    <property type="protein sequence ID" value="MCL1123864.1"/>
    <property type="molecule type" value="Genomic_DNA"/>
</dbReference>
<protein>
    <submittedName>
        <fullName evidence="2">ParA family protein</fullName>
    </submittedName>
</protein>
<evidence type="ECO:0000313" key="3">
    <source>
        <dbReference type="Proteomes" id="UP001203423"/>
    </source>
</evidence>
<gene>
    <name evidence="2" type="ORF">L2764_05055</name>
</gene>